<dbReference type="Pfam" id="PF03009">
    <property type="entry name" value="GDPD"/>
    <property type="match status" value="1"/>
</dbReference>
<protein>
    <submittedName>
        <fullName evidence="2">Glycerophosphoryl diester phosphodiesterase</fullName>
    </submittedName>
</protein>
<feature type="domain" description="GP-PDE" evidence="1">
    <location>
        <begin position="29"/>
        <end position="255"/>
    </location>
</feature>
<evidence type="ECO:0000313" key="2">
    <source>
        <dbReference type="EMBL" id="ROR28159.1"/>
    </source>
</evidence>
<organism evidence="2 3">
    <name type="scientific">Mobilisporobacter senegalensis</name>
    <dbReference type="NCBI Taxonomy" id="1329262"/>
    <lineage>
        <taxon>Bacteria</taxon>
        <taxon>Bacillati</taxon>
        <taxon>Bacillota</taxon>
        <taxon>Clostridia</taxon>
        <taxon>Lachnospirales</taxon>
        <taxon>Lachnospiraceae</taxon>
        <taxon>Mobilisporobacter</taxon>
    </lineage>
</organism>
<evidence type="ECO:0000313" key="3">
    <source>
        <dbReference type="Proteomes" id="UP000273083"/>
    </source>
</evidence>
<dbReference type="GO" id="GO:0006629">
    <property type="term" value="P:lipid metabolic process"/>
    <property type="evidence" value="ECO:0007669"/>
    <property type="project" value="InterPro"/>
</dbReference>
<evidence type="ECO:0000259" key="1">
    <source>
        <dbReference type="PROSITE" id="PS51704"/>
    </source>
</evidence>
<dbReference type="CDD" id="cd08556">
    <property type="entry name" value="GDPD"/>
    <property type="match status" value="1"/>
</dbReference>
<reference evidence="2 3" key="1">
    <citation type="submission" date="2018-11" db="EMBL/GenBank/DDBJ databases">
        <title>Genomic Encyclopedia of Type Strains, Phase IV (KMG-IV): sequencing the most valuable type-strain genomes for metagenomic binning, comparative biology and taxonomic classification.</title>
        <authorList>
            <person name="Goeker M."/>
        </authorList>
    </citation>
    <scope>NUCLEOTIDE SEQUENCE [LARGE SCALE GENOMIC DNA]</scope>
    <source>
        <strain evidence="2 3">DSM 26537</strain>
    </source>
</reference>
<dbReference type="EMBL" id="RJVG01000005">
    <property type="protein sequence ID" value="ROR28159.1"/>
    <property type="molecule type" value="Genomic_DNA"/>
</dbReference>
<dbReference type="PANTHER" id="PTHR46211:SF1">
    <property type="entry name" value="GLYCEROPHOSPHODIESTER PHOSPHODIESTERASE, CYTOPLASMIC"/>
    <property type="match status" value="1"/>
</dbReference>
<keyword evidence="3" id="KW-1185">Reference proteome</keyword>
<dbReference type="InterPro" id="IPR030395">
    <property type="entry name" value="GP_PDE_dom"/>
</dbReference>
<dbReference type="RefSeq" id="WP_123609341.1">
    <property type="nucleotide sequence ID" value="NZ_RJVG01000005.1"/>
</dbReference>
<dbReference type="OrthoDB" id="384721at2"/>
<gene>
    <name evidence="2" type="ORF">EDD66_10597</name>
</gene>
<comment type="caution">
    <text evidence="2">The sequence shown here is derived from an EMBL/GenBank/DDBJ whole genome shotgun (WGS) entry which is preliminary data.</text>
</comment>
<accession>A0A3N1XN87</accession>
<dbReference type="AlphaFoldDB" id="A0A3N1XN87"/>
<name>A0A3N1XN87_9FIRM</name>
<dbReference type="SUPFAM" id="SSF51695">
    <property type="entry name" value="PLC-like phosphodiesterases"/>
    <property type="match status" value="1"/>
</dbReference>
<proteinExistence type="predicted"/>
<dbReference type="PANTHER" id="PTHR46211">
    <property type="entry name" value="GLYCEROPHOSPHORYL DIESTER PHOSPHODIESTERASE"/>
    <property type="match status" value="1"/>
</dbReference>
<sequence length="255" mass="29641">MKKEKLKQKSNQTHSSIFEYLFHKQKKDTLIIAHRGAKSLAKVENTKEAFQIAIDLNIKMVEFDVRITSDGKLVIFHNNHLNKKKLNSMTYEELCRKTSLEGYTPPLLRDVLEECQGNIMLDIELKEAGYEQEVLDLVTAYYSIDQFVITSFHDSVLKKIKKINPNIKVGLLIGYEHASILRRITEIFPVKRLKASKADFVVPHYTLVTPMLVKSCRLHHYDVVVWTVNNDKIFNKLLKRNVSAIITDFPQRYAY</sequence>
<dbReference type="PROSITE" id="PS51704">
    <property type="entry name" value="GP_PDE"/>
    <property type="match status" value="1"/>
</dbReference>
<dbReference type="InterPro" id="IPR017946">
    <property type="entry name" value="PLC-like_Pdiesterase_TIM-brl"/>
</dbReference>
<dbReference type="GO" id="GO:0008081">
    <property type="term" value="F:phosphoric diester hydrolase activity"/>
    <property type="evidence" value="ECO:0007669"/>
    <property type="project" value="InterPro"/>
</dbReference>
<dbReference type="Gene3D" id="3.20.20.190">
    <property type="entry name" value="Phosphatidylinositol (PI) phosphodiesterase"/>
    <property type="match status" value="1"/>
</dbReference>
<dbReference type="Proteomes" id="UP000273083">
    <property type="component" value="Unassembled WGS sequence"/>
</dbReference>